<name>A0A6I9MSC1_9TELE</name>
<dbReference type="RefSeq" id="XP_010766183.1">
    <property type="nucleotide sequence ID" value="XM_010767881.1"/>
</dbReference>
<proteinExistence type="predicted"/>
<keyword evidence="1" id="KW-1185">Reference proteome</keyword>
<dbReference type="GeneID" id="104942633"/>
<dbReference type="OrthoDB" id="8772552at2759"/>
<evidence type="ECO:0000313" key="2">
    <source>
        <dbReference type="RefSeq" id="XP_010766183.1"/>
    </source>
</evidence>
<dbReference type="GO" id="GO:0030258">
    <property type="term" value="P:lipid modification"/>
    <property type="evidence" value="ECO:0007669"/>
    <property type="project" value="TreeGrafter"/>
</dbReference>
<dbReference type="GO" id="GO:0016746">
    <property type="term" value="F:acyltransferase activity"/>
    <property type="evidence" value="ECO:0007669"/>
    <property type="project" value="TreeGrafter"/>
</dbReference>
<dbReference type="AlphaFoldDB" id="A0A6I9MSC1"/>
<reference evidence="2" key="1">
    <citation type="submission" date="2025-08" db="UniProtKB">
        <authorList>
            <consortium name="RefSeq"/>
        </authorList>
    </citation>
    <scope>IDENTIFICATION</scope>
    <source>
        <tissue evidence="2">Muscle</tissue>
    </source>
</reference>
<gene>
    <name evidence="2" type="primary">LOC104942633</name>
</gene>
<organism evidence="1 2">
    <name type="scientific">Notothenia coriiceps</name>
    <name type="common">black rockcod</name>
    <dbReference type="NCBI Taxonomy" id="8208"/>
    <lineage>
        <taxon>Eukaryota</taxon>
        <taxon>Metazoa</taxon>
        <taxon>Chordata</taxon>
        <taxon>Craniata</taxon>
        <taxon>Vertebrata</taxon>
        <taxon>Euteleostomi</taxon>
        <taxon>Actinopterygii</taxon>
        <taxon>Neopterygii</taxon>
        <taxon>Teleostei</taxon>
        <taxon>Neoteleostei</taxon>
        <taxon>Acanthomorphata</taxon>
        <taxon>Eupercaria</taxon>
        <taxon>Perciformes</taxon>
        <taxon>Notothenioidei</taxon>
        <taxon>Nototheniidae</taxon>
        <taxon>Notothenia</taxon>
    </lineage>
</organism>
<dbReference type="PANTHER" id="PTHR13906">
    <property type="entry name" value="PORCUPINE"/>
    <property type="match status" value="1"/>
</dbReference>
<dbReference type="GO" id="GO:0016020">
    <property type="term" value="C:membrane"/>
    <property type="evidence" value="ECO:0007669"/>
    <property type="project" value="TreeGrafter"/>
</dbReference>
<dbReference type="Proteomes" id="UP000504611">
    <property type="component" value="Unplaced"/>
</dbReference>
<evidence type="ECO:0000313" key="1">
    <source>
        <dbReference type="Proteomes" id="UP000504611"/>
    </source>
</evidence>
<accession>A0A6I9MSC1</accession>
<sequence length="78" mass="8754">MEEESRLTSCTGSSLLQPLSDITSLPLDQVNFVACQLCALLSAFWFRLFLPPSSTRPFTRHLVATGLGLYFAFFCFGW</sequence>
<dbReference type="PANTHER" id="PTHR13906:SF7">
    <property type="entry name" value="LYSOPHOSPHOLIPID ACYLTRANSFERASE 2"/>
    <property type="match status" value="1"/>
</dbReference>
<protein>
    <submittedName>
        <fullName evidence="2">Membrane-bound O-acyltransferase domain-containing protein 2-like</fullName>
    </submittedName>
</protein>
<dbReference type="InterPro" id="IPR049941">
    <property type="entry name" value="LPLAT_7/PORCN-like"/>
</dbReference>
<dbReference type="KEGG" id="ncc:104942633"/>